<evidence type="ECO:0008006" key="7">
    <source>
        <dbReference type="Google" id="ProtNLM"/>
    </source>
</evidence>
<name>A0A0S4INW4_BODSA</name>
<dbReference type="Proteomes" id="UP000051952">
    <property type="component" value="Unassembled WGS sequence"/>
</dbReference>
<dbReference type="InterPro" id="IPR029063">
    <property type="entry name" value="SAM-dependent_MTases_sf"/>
</dbReference>
<dbReference type="PANTHER" id="PTHR10259:SF11">
    <property type="entry name" value="THIOPURINE S-METHYLTRANSFERASE"/>
    <property type="match status" value="1"/>
</dbReference>
<dbReference type="VEuPathDB" id="TriTrypDB:BSAL_57775"/>
<evidence type="ECO:0000256" key="4">
    <source>
        <dbReference type="SAM" id="Phobius"/>
    </source>
</evidence>
<keyword evidence="1" id="KW-0489">Methyltransferase</keyword>
<dbReference type="SUPFAM" id="SSF53335">
    <property type="entry name" value="S-adenosyl-L-methionine-dependent methyltransferases"/>
    <property type="match status" value="1"/>
</dbReference>
<evidence type="ECO:0000256" key="2">
    <source>
        <dbReference type="ARBA" id="ARBA00022679"/>
    </source>
</evidence>
<evidence type="ECO:0000313" key="6">
    <source>
        <dbReference type="Proteomes" id="UP000051952"/>
    </source>
</evidence>
<gene>
    <name evidence="5" type="ORF">BSAL_57775</name>
</gene>
<dbReference type="Gene3D" id="3.40.50.150">
    <property type="entry name" value="Vaccinia Virus protein VP39"/>
    <property type="match status" value="1"/>
</dbReference>
<feature type="transmembrane region" description="Helical" evidence="4">
    <location>
        <begin position="48"/>
        <end position="70"/>
    </location>
</feature>
<keyword evidence="4" id="KW-0812">Transmembrane</keyword>
<dbReference type="OMA" id="FRQIHLH"/>
<dbReference type="InterPro" id="IPR008854">
    <property type="entry name" value="TPMT"/>
</dbReference>
<keyword evidence="3" id="KW-0949">S-adenosyl-L-methionine</keyword>
<dbReference type="OrthoDB" id="276151at2759"/>
<dbReference type="PROSITE" id="PS51585">
    <property type="entry name" value="SAM_MT_TPMT"/>
    <property type="match status" value="1"/>
</dbReference>
<proteinExistence type="predicted"/>
<dbReference type="GO" id="GO:0032259">
    <property type="term" value="P:methylation"/>
    <property type="evidence" value="ECO:0007669"/>
    <property type="project" value="UniProtKB-KW"/>
</dbReference>
<dbReference type="EMBL" id="CYKH01000219">
    <property type="protein sequence ID" value="CUE96581.1"/>
    <property type="molecule type" value="Genomic_DNA"/>
</dbReference>
<keyword evidence="4" id="KW-1133">Transmembrane helix</keyword>
<dbReference type="Pfam" id="PF05724">
    <property type="entry name" value="TPMT"/>
    <property type="match status" value="1"/>
</dbReference>
<reference evidence="6" key="1">
    <citation type="submission" date="2015-09" db="EMBL/GenBank/DDBJ databases">
        <authorList>
            <consortium name="Pathogen Informatics"/>
        </authorList>
    </citation>
    <scope>NUCLEOTIDE SEQUENCE [LARGE SCALE GENOMIC DNA]</scope>
    <source>
        <strain evidence="6">Lake Konstanz</strain>
    </source>
</reference>
<organism evidence="5 6">
    <name type="scientific">Bodo saltans</name>
    <name type="common">Flagellated protozoan</name>
    <dbReference type="NCBI Taxonomy" id="75058"/>
    <lineage>
        <taxon>Eukaryota</taxon>
        <taxon>Discoba</taxon>
        <taxon>Euglenozoa</taxon>
        <taxon>Kinetoplastea</taxon>
        <taxon>Metakinetoplastina</taxon>
        <taxon>Eubodonida</taxon>
        <taxon>Bodonidae</taxon>
        <taxon>Bodo</taxon>
    </lineage>
</organism>
<dbReference type="PANTHER" id="PTHR10259">
    <property type="entry name" value="THIOPURINE S-METHYLTRANSFERASE"/>
    <property type="match status" value="1"/>
</dbReference>
<evidence type="ECO:0000313" key="5">
    <source>
        <dbReference type="EMBL" id="CUE96581.1"/>
    </source>
</evidence>
<dbReference type="AlphaFoldDB" id="A0A0S4INW4"/>
<keyword evidence="6" id="KW-1185">Reference proteome</keyword>
<dbReference type="GO" id="GO:0008119">
    <property type="term" value="F:thiopurine S-methyltransferase activity"/>
    <property type="evidence" value="ECO:0007669"/>
    <property type="project" value="TreeGrafter"/>
</dbReference>
<sequence length="387" mass="43701">MALRRSLIRRLSVNIPGAEEVGSQIAYKRYLERRIRAPGFSGWGASQYLTWLVAGGIIVGGGVVLGPWIVDETRSAYGYNVRIVDASTVLPEFTPDWWENEWRKMLTTWRRGEYVEDFHVPQYKYIESIVGRDMAEEPLQRFTQRVGPSSSSSSPWWRKLLGQQSDSSRSKSVADALANKPRALVPMCGDSPILRVLIEQGYQVDGVDCSETAIRTAVEKLEARLPASAFSNIQLHYKDIFAPSLWTTDLAGRRYDFIYDRQALSALNPERREDYAYLLKQALKEDGILYVEGVFRTGRVKGNKVRGPPFGLSRAQLRDLFSEKDGFFVQCKDTEDNAIALLDAQSKVLRRVPKELHITTFPCVVFREASIGLPPLTSNSSSEPLKL</sequence>
<protein>
    <recommendedName>
        <fullName evidence="7">Thiopurine S-methyltransferase</fullName>
    </recommendedName>
</protein>
<evidence type="ECO:0000256" key="3">
    <source>
        <dbReference type="ARBA" id="ARBA00022691"/>
    </source>
</evidence>
<evidence type="ECO:0000256" key="1">
    <source>
        <dbReference type="ARBA" id="ARBA00022603"/>
    </source>
</evidence>
<keyword evidence="4" id="KW-0472">Membrane</keyword>
<accession>A0A0S4INW4</accession>
<keyword evidence="2" id="KW-0808">Transferase</keyword>